<dbReference type="Gene3D" id="3.40.50.1820">
    <property type="entry name" value="alpha/beta hydrolase"/>
    <property type="match status" value="1"/>
</dbReference>
<keyword evidence="5" id="KW-0325">Glycoprotein</keyword>
<dbReference type="Pfam" id="PF00135">
    <property type="entry name" value="COesterase"/>
    <property type="match status" value="1"/>
</dbReference>
<accession>A0A8D8GSK3</accession>
<dbReference type="AlphaFoldDB" id="A0A8D8GSK3"/>
<protein>
    <recommendedName>
        <fullName evidence="6">Carboxylic ester hydrolase</fullName>
        <ecNumber evidence="6">3.1.1.-</ecNumber>
    </recommendedName>
</protein>
<organism evidence="8">
    <name type="scientific">Culex pipiens</name>
    <name type="common">House mosquito</name>
    <dbReference type="NCBI Taxonomy" id="7175"/>
    <lineage>
        <taxon>Eukaryota</taxon>
        <taxon>Metazoa</taxon>
        <taxon>Ecdysozoa</taxon>
        <taxon>Arthropoda</taxon>
        <taxon>Hexapoda</taxon>
        <taxon>Insecta</taxon>
        <taxon>Pterygota</taxon>
        <taxon>Neoptera</taxon>
        <taxon>Endopterygota</taxon>
        <taxon>Diptera</taxon>
        <taxon>Nematocera</taxon>
        <taxon>Culicoidea</taxon>
        <taxon>Culicidae</taxon>
        <taxon>Culicinae</taxon>
        <taxon>Culicini</taxon>
        <taxon>Culex</taxon>
        <taxon>Culex</taxon>
    </lineage>
</organism>
<keyword evidence="4" id="KW-1015">Disulfide bond</keyword>
<feature type="domain" description="Carboxylesterase type B" evidence="7">
    <location>
        <begin position="25"/>
        <end position="552"/>
    </location>
</feature>
<dbReference type="PROSITE" id="PS00122">
    <property type="entry name" value="CARBOXYLESTERASE_B_1"/>
    <property type="match status" value="1"/>
</dbReference>
<dbReference type="GO" id="GO:0052689">
    <property type="term" value="F:carboxylic ester hydrolase activity"/>
    <property type="evidence" value="ECO:0007669"/>
    <property type="project" value="UniProtKB-KW"/>
</dbReference>
<evidence type="ECO:0000256" key="6">
    <source>
        <dbReference type="RuleBase" id="RU361235"/>
    </source>
</evidence>
<keyword evidence="3 6" id="KW-0378">Hydrolase</keyword>
<dbReference type="EMBL" id="HBUE01175307">
    <property type="protein sequence ID" value="CAG6517439.1"/>
    <property type="molecule type" value="Transcribed_RNA"/>
</dbReference>
<evidence type="ECO:0000259" key="7">
    <source>
        <dbReference type="Pfam" id="PF00135"/>
    </source>
</evidence>
<dbReference type="SUPFAM" id="SSF53474">
    <property type="entry name" value="alpha/beta-Hydrolases"/>
    <property type="match status" value="1"/>
</dbReference>
<name>A0A8D8GSK3_CULPI</name>
<keyword evidence="2" id="KW-0719">Serine esterase</keyword>
<sequence>MDGRHKLSASGWTRDVGRVLAEIGPGKLLGMAERLPSGSEYFVFRGIPYAKAPVGELRFQPPQPLPQLPVSPLDCSQDAPGCFTVDNYLPNDQMSEDCLHLNVFTPSLPSNPPSETPQLPVMVWFHGGGFVTGSAQSSMYGAKHLVQEGVVIVTVNYRLGPLGFLCLPDVGIHGNMGLKDQRMSLVWVRENIKAFGGDPDNVTIFGQSAGGAAVHLHYLSEYSRPLFHKTIAQSGTAFNQWVLQKEPEVRARRLAKLLGCEMENNDGQVYETLMNACPKELTELQYQVMASDERSVLVNFPFTPVIERPESQHPVITEHPVELIKRKFPENIPIMMGIMSEEGVAMANHVLTSLDMYERTLESQLIPFTLNVPDEKERKNAFSSIKQFFFKDQALSSETVPYLVQVLGDNANKFANYLSAEFHHNHQSSPLFFYIFSYLSELNKFRELCQVPASCPGAAHGDDLCYLFSSTFFKTDEIDKTSPAQEYRRIMCKLWTNFAKFGTPTPDNSLGFHWSSIQEADESKRLFDLHALDLNNDPTMVANPFAERFNFWKDLFQQYNGSHLNIN</sequence>
<evidence type="ECO:0000256" key="4">
    <source>
        <dbReference type="ARBA" id="ARBA00023157"/>
    </source>
</evidence>
<dbReference type="InterPro" id="IPR002018">
    <property type="entry name" value="CarbesteraseB"/>
</dbReference>
<dbReference type="EMBL" id="HBUE01280830">
    <property type="protein sequence ID" value="CAG6568963.1"/>
    <property type="molecule type" value="Transcribed_RNA"/>
</dbReference>
<dbReference type="InterPro" id="IPR019826">
    <property type="entry name" value="Carboxylesterase_B_AS"/>
</dbReference>
<evidence type="ECO:0000256" key="5">
    <source>
        <dbReference type="ARBA" id="ARBA00023180"/>
    </source>
</evidence>
<dbReference type="InterPro" id="IPR029058">
    <property type="entry name" value="AB_hydrolase_fold"/>
</dbReference>
<dbReference type="PANTHER" id="PTHR43142:SF1">
    <property type="entry name" value="CARBOXYLIC ESTER HYDROLASE"/>
    <property type="match status" value="1"/>
</dbReference>
<reference evidence="8" key="1">
    <citation type="submission" date="2021-05" db="EMBL/GenBank/DDBJ databases">
        <authorList>
            <person name="Alioto T."/>
            <person name="Alioto T."/>
            <person name="Gomez Garrido J."/>
        </authorList>
    </citation>
    <scope>NUCLEOTIDE SEQUENCE</scope>
</reference>
<dbReference type="PANTHER" id="PTHR43142">
    <property type="entry name" value="CARBOXYLIC ESTER HYDROLASE"/>
    <property type="match status" value="1"/>
</dbReference>
<dbReference type="EC" id="3.1.1.-" evidence="6"/>
<evidence type="ECO:0000256" key="3">
    <source>
        <dbReference type="ARBA" id="ARBA00022801"/>
    </source>
</evidence>
<comment type="similarity">
    <text evidence="1 6">Belongs to the type-B carboxylesterase/lipase family.</text>
</comment>
<proteinExistence type="inferred from homology"/>
<evidence type="ECO:0000256" key="1">
    <source>
        <dbReference type="ARBA" id="ARBA00005964"/>
    </source>
</evidence>
<evidence type="ECO:0000313" key="8">
    <source>
        <dbReference type="EMBL" id="CAG6517439.1"/>
    </source>
</evidence>
<evidence type="ECO:0000256" key="2">
    <source>
        <dbReference type="ARBA" id="ARBA00022487"/>
    </source>
</evidence>